<dbReference type="Proteomes" id="UP000480178">
    <property type="component" value="Chromosome"/>
</dbReference>
<accession>A0A6C0GNY0</accession>
<evidence type="ECO:0000256" key="3">
    <source>
        <dbReference type="PROSITE-ProRule" id="PRU00339"/>
    </source>
</evidence>
<dbReference type="KEGG" id="rhoz:GXP67_25505"/>
<dbReference type="RefSeq" id="WP_162445745.1">
    <property type="nucleotide sequence ID" value="NZ_CP048222.1"/>
</dbReference>
<keyword evidence="2 3" id="KW-0802">TPR repeat</keyword>
<protein>
    <submittedName>
        <fullName evidence="5">Tetratricopeptide repeat protein</fullName>
    </submittedName>
</protein>
<dbReference type="Gene3D" id="1.25.40.10">
    <property type="entry name" value="Tetratricopeptide repeat domain"/>
    <property type="match status" value="1"/>
</dbReference>
<keyword evidence="6" id="KW-1185">Reference proteome</keyword>
<feature type="region of interest" description="Disordered" evidence="4">
    <location>
        <begin position="145"/>
        <end position="194"/>
    </location>
</feature>
<evidence type="ECO:0000313" key="5">
    <source>
        <dbReference type="EMBL" id="QHT69761.1"/>
    </source>
</evidence>
<feature type="repeat" description="TPR" evidence="3">
    <location>
        <begin position="96"/>
        <end position="129"/>
    </location>
</feature>
<proteinExistence type="predicted"/>
<dbReference type="InterPro" id="IPR019734">
    <property type="entry name" value="TPR_rpt"/>
</dbReference>
<evidence type="ECO:0000256" key="2">
    <source>
        <dbReference type="ARBA" id="ARBA00022803"/>
    </source>
</evidence>
<sequence length="242" mass="28503">MPYFFTLYFWLLMLSKTPFGNIDRSNRLLKEAESAYVQKNYIVALVKYRYLYHALHLKEKHIQLNLAHCYFANKDTAQAKKHYLPFAEDKSTPIRAIACQQLGLLAFRQHQYESALSYFKQALQAAPSNDTIRYNYELAKRLERVAKKTEPGKTKETEKTPEDMPPPPLQTPEELAQDSEKENKAQEKDQEAKAIQERLKRINLSQQKAEMILEALKNNEIQYIQQRKHTSQSNQEKMYPDW</sequence>
<dbReference type="AlphaFoldDB" id="A0A6C0GNY0"/>
<evidence type="ECO:0000313" key="6">
    <source>
        <dbReference type="Proteomes" id="UP000480178"/>
    </source>
</evidence>
<name>A0A6C0GNY0_9BACT</name>
<feature type="compositionally biased region" description="Basic and acidic residues" evidence="4">
    <location>
        <begin position="145"/>
        <end position="162"/>
    </location>
</feature>
<evidence type="ECO:0000256" key="1">
    <source>
        <dbReference type="ARBA" id="ARBA00022737"/>
    </source>
</evidence>
<dbReference type="SMART" id="SM00028">
    <property type="entry name" value="TPR"/>
    <property type="match status" value="1"/>
</dbReference>
<feature type="compositionally biased region" description="Basic and acidic residues" evidence="4">
    <location>
        <begin position="178"/>
        <end position="194"/>
    </location>
</feature>
<dbReference type="InterPro" id="IPR011990">
    <property type="entry name" value="TPR-like_helical_dom_sf"/>
</dbReference>
<dbReference type="PROSITE" id="PS50005">
    <property type="entry name" value="TPR"/>
    <property type="match status" value="1"/>
</dbReference>
<dbReference type="SUPFAM" id="SSF48452">
    <property type="entry name" value="TPR-like"/>
    <property type="match status" value="1"/>
</dbReference>
<dbReference type="Pfam" id="PF07719">
    <property type="entry name" value="TPR_2"/>
    <property type="match status" value="1"/>
</dbReference>
<gene>
    <name evidence="5" type="ORF">GXP67_25505</name>
</gene>
<reference evidence="5 6" key="1">
    <citation type="submission" date="2020-01" db="EMBL/GenBank/DDBJ databases">
        <authorList>
            <person name="Kim M.K."/>
        </authorList>
    </citation>
    <scope>NUCLEOTIDE SEQUENCE [LARGE SCALE GENOMIC DNA]</scope>
    <source>
        <strain evidence="5 6">172606-1</strain>
    </source>
</reference>
<evidence type="ECO:0000256" key="4">
    <source>
        <dbReference type="SAM" id="MobiDB-lite"/>
    </source>
</evidence>
<keyword evidence="1" id="KW-0677">Repeat</keyword>
<dbReference type="InterPro" id="IPR013105">
    <property type="entry name" value="TPR_2"/>
</dbReference>
<dbReference type="EMBL" id="CP048222">
    <property type="protein sequence ID" value="QHT69761.1"/>
    <property type="molecule type" value="Genomic_DNA"/>
</dbReference>
<organism evidence="5 6">
    <name type="scientific">Rhodocytophaga rosea</name>
    <dbReference type="NCBI Taxonomy" id="2704465"/>
    <lineage>
        <taxon>Bacteria</taxon>
        <taxon>Pseudomonadati</taxon>
        <taxon>Bacteroidota</taxon>
        <taxon>Cytophagia</taxon>
        <taxon>Cytophagales</taxon>
        <taxon>Rhodocytophagaceae</taxon>
        <taxon>Rhodocytophaga</taxon>
    </lineage>
</organism>